<evidence type="ECO:0000256" key="4">
    <source>
        <dbReference type="ARBA" id="ARBA00012950"/>
    </source>
</evidence>
<dbReference type="PANTHER" id="PTHR20531:SF1">
    <property type="entry name" value="N-ALPHA-ACETYLTRANSFERASE 40"/>
    <property type="match status" value="1"/>
</dbReference>
<dbReference type="GO" id="GO:1990189">
    <property type="term" value="F:protein N-terminal-serine acetyltransferase activity"/>
    <property type="evidence" value="ECO:0007669"/>
    <property type="project" value="UniProtKB-EC"/>
</dbReference>
<keyword evidence="6" id="KW-0963">Cytoplasm</keyword>
<name>A0A061AVV5_CYBFA</name>
<accession>A0A061AVV5</accession>
<dbReference type="Proteomes" id="UP000189513">
    <property type="component" value="Unassembled WGS sequence"/>
</dbReference>
<reference evidence="15" key="2">
    <citation type="journal article" date="2017" name="Genome Announc.">
        <title>Genome sequences of Cyberlindnera fabianii 65, Pichia kudriavzevii 129, and Saccharomyces cerevisiae 131 isolated from fermented masau fruits in Zimbabwe.</title>
        <authorList>
            <person name="van Rijswijck I.M.H."/>
            <person name="Derks M.F.L."/>
            <person name="Abee T."/>
            <person name="de Ridder D."/>
            <person name="Smid E.J."/>
        </authorList>
    </citation>
    <scope>NUCLEOTIDE SEQUENCE [LARGE SCALE GENOMIC DNA]</scope>
    <source>
        <strain evidence="15">65</strain>
    </source>
</reference>
<dbReference type="PROSITE" id="PS51186">
    <property type="entry name" value="GNAT"/>
    <property type="match status" value="1"/>
</dbReference>
<dbReference type="EC" id="2.3.1.257" evidence="4"/>
<evidence type="ECO:0000256" key="9">
    <source>
        <dbReference type="ARBA" id="ARBA00023315"/>
    </source>
</evidence>
<organism evidence="13">
    <name type="scientific">Cyberlindnera fabianii</name>
    <name type="common">Yeast</name>
    <name type="synonym">Hansenula fabianii</name>
    <dbReference type="NCBI Taxonomy" id="36022"/>
    <lineage>
        <taxon>Eukaryota</taxon>
        <taxon>Fungi</taxon>
        <taxon>Dikarya</taxon>
        <taxon>Ascomycota</taxon>
        <taxon>Saccharomycotina</taxon>
        <taxon>Saccharomycetes</taxon>
        <taxon>Phaffomycetales</taxon>
        <taxon>Phaffomycetaceae</taxon>
        <taxon>Cyberlindnera</taxon>
    </lineage>
</organism>
<dbReference type="Gene3D" id="3.40.630.30">
    <property type="match status" value="1"/>
</dbReference>
<dbReference type="AlphaFoldDB" id="A0A061AVV5"/>
<dbReference type="InterPro" id="IPR039949">
    <property type="entry name" value="NAA40"/>
</dbReference>
<dbReference type="EMBL" id="LK052887">
    <property type="protein sequence ID" value="CDR38857.1"/>
    <property type="molecule type" value="Genomic_DNA"/>
</dbReference>
<comment type="catalytic activity">
    <reaction evidence="10">
        <text>N-terminal L-seryl-[histone H2A] + acetyl-CoA = N-terminal N(alpha)-acetyl-L-seryl-[histone H2A] + CoA + H(+)</text>
        <dbReference type="Rhea" id="RHEA:50600"/>
        <dbReference type="Rhea" id="RHEA-COMP:12742"/>
        <dbReference type="Rhea" id="RHEA-COMP:12744"/>
        <dbReference type="ChEBI" id="CHEBI:15378"/>
        <dbReference type="ChEBI" id="CHEBI:57287"/>
        <dbReference type="ChEBI" id="CHEBI:57288"/>
        <dbReference type="ChEBI" id="CHEBI:64738"/>
        <dbReference type="ChEBI" id="CHEBI:83690"/>
        <dbReference type="EC" id="2.3.1.257"/>
    </reaction>
</comment>
<comment type="catalytic activity">
    <reaction evidence="11">
        <text>N-terminal L-seryl-[histone H4] + acetyl-CoA = N-terminal N(alpha)-acetyl-L-seryl-[histone H4] + CoA + H(+)</text>
        <dbReference type="Rhea" id="RHEA:50596"/>
        <dbReference type="Rhea" id="RHEA-COMP:12740"/>
        <dbReference type="Rhea" id="RHEA-COMP:12743"/>
        <dbReference type="ChEBI" id="CHEBI:15378"/>
        <dbReference type="ChEBI" id="CHEBI:57287"/>
        <dbReference type="ChEBI" id="CHEBI:57288"/>
        <dbReference type="ChEBI" id="CHEBI:64738"/>
        <dbReference type="ChEBI" id="CHEBI:83690"/>
        <dbReference type="EC" id="2.3.1.257"/>
    </reaction>
</comment>
<feature type="domain" description="N-acetyltransferase" evidence="12">
    <location>
        <begin position="37"/>
        <end position="210"/>
    </location>
</feature>
<protein>
    <recommendedName>
        <fullName evidence="5">N-alpha-acetyltransferase 40</fullName>
        <ecNumber evidence="4">2.3.1.257</ecNumber>
    </recommendedName>
</protein>
<dbReference type="OrthoDB" id="424551at2759"/>
<dbReference type="EMBL" id="MPUK01000001">
    <property type="protein sequence ID" value="ONH70204.1"/>
    <property type="molecule type" value="Genomic_DNA"/>
</dbReference>
<evidence type="ECO:0000256" key="7">
    <source>
        <dbReference type="ARBA" id="ARBA00022679"/>
    </source>
</evidence>
<dbReference type="GO" id="GO:0005737">
    <property type="term" value="C:cytoplasm"/>
    <property type="evidence" value="ECO:0007669"/>
    <property type="project" value="UniProtKB-SubCell"/>
</dbReference>
<evidence type="ECO:0000256" key="11">
    <source>
        <dbReference type="ARBA" id="ARBA00049524"/>
    </source>
</evidence>
<evidence type="ECO:0000256" key="5">
    <source>
        <dbReference type="ARBA" id="ARBA00015043"/>
    </source>
</evidence>
<evidence type="ECO:0000256" key="1">
    <source>
        <dbReference type="ARBA" id="ARBA00004123"/>
    </source>
</evidence>
<dbReference type="Pfam" id="PF13508">
    <property type="entry name" value="Acetyltransf_7"/>
    <property type="match status" value="1"/>
</dbReference>
<evidence type="ECO:0000313" key="14">
    <source>
        <dbReference type="EMBL" id="ONH70204.1"/>
    </source>
</evidence>
<comment type="subcellular location">
    <subcellularLocation>
        <location evidence="2">Cytoplasm</location>
    </subcellularLocation>
    <subcellularLocation>
        <location evidence="1">Nucleus</location>
    </subcellularLocation>
</comment>
<dbReference type="GO" id="GO:0043998">
    <property type="term" value="F:histone H2A acetyltransferase activity"/>
    <property type="evidence" value="ECO:0007669"/>
    <property type="project" value="InterPro"/>
</dbReference>
<dbReference type="GO" id="GO:0010485">
    <property type="term" value="F:histone H4 acetyltransferase activity"/>
    <property type="evidence" value="ECO:0007669"/>
    <property type="project" value="InterPro"/>
</dbReference>
<evidence type="ECO:0000256" key="3">
    <source>
        <dbReference type="ARBA" id="ARBA00008870"/>
    </source>
</evidence>
<evidence type="ECO:0000259" key="12">
    <source>
        <dbReference type="PROSITE" id="PS51186"/>
    </source>
</evidence>
<keyword evidence="8" id="KW-0539">Nucleus</keyword>
<evidence type="ECO:0000256" key="8">
    <source>
        <dbReference type="ARBA" id="ARBA00023242"/>
    </source>
</evidence>
<evidence type="ECO:0000256" key="6">
    <source>
        <dbReference type="ARBA" id="ARBA00022490"/>
    </source>
</evidence>
<dbReference type="OMA" id="RALNWYK"/>
<evidence type="ECO:0000256" key="2">
    <source>
        <dbReference type="ARBA" id="ARBA00004496"/>
    </source>
</evidence>
<keyword evidence="7 14" id="KW-0808">Transferase</keyword>
<dbReference type="InterPro" id="IPR000182">
    <property type="entry name" value="GNAT_dom"/>
</dbReference>
<proteinExistence type="inferred from homology"/>
<dbReference type="STRING" id="36022.A0A061AVV5"/>
<keyword evidence="15" id="KW-1185">Reference proteome</keyword>
<reference evidence="14" key="3">
    <citation type="submission" date="2017-01" db="EMBL/GenBank/DDBJ databases">
        <authorList>
            <person name="Mah S.A."/>
            <person name="Swanson W.J."/>
            <person name="Moy G.W."/>
            <person name="Vacquier V.D."/>
        </authorList>
    </citation>
    <scope>NUCLEOTIDE SEQUENCE [LARGE SCALE GENOMIC DNA]</scope>
    <source>
        <strain evidence="14">65</strain>
    </source>
</reference>
<keyword evidence="9" id="KW-0012">Acyltransferase</keyword>
<dbReference type="GO" id="GO:0005634">
    <property type="term" value="C:nucleus"/>
    <property type="evidence" value="ECO:0007669"/>
    <property type="project" value="UniProtKB-SubCell"/>
</dbReference>
<dbReference type="InterPro" id="IPR016181">
    <property type="entry name" value="Acyl_CoA_acyltransferase"/>
</dbReference>
<comment type="similarity">
    <text evidence="3">Belongs to the acetyltransferase family. NAA40 subfamily.</text>
</comment>
<dbReference type="SUPFAM" id="SSF55729">
    <property type="entry name" value="Acyl-CoA N-acyltransferases (Nat)"/>
    <property type="match status" value="1"/>
</dbReference>
<gene>
    <name evidence="14" type="ORF">BON22_0027</name>
    <name evidence="13" type="ORF">CYFA0S_02e07228g</name>
</gene>
<evidence type="ECO:0000313" key="13">
    <source>
        <dbReference type="EMBL" id="CDR38857.1"/>
    </source>
</evidence>
<evidence type="ECO:0000256" key="10">
    <source>
        <dbReference type="ARBA" id="ARBA00047821"/>
    </source>
</evidence>
<dbReference type="VEuPathDB" id="FungiDB:BON22_0027"/>
<dbReference type="PANTHER" id="PTHR20531">
    <property type="entry name" value="N-ALPHA-ACETYLTRANSFERASE 40"/>
    <property type="match status" value="1"/>
</dbReference>
<sequence length="210" mass="23792">MSYQNFAFNSHEGLIEQHFPKTIALSKTNSSLIASRTIITQATPESIIPSLHLLKKTIGALYTKHKGQNWLSEKIEEMLEEGLTYVTYTTTDNRLVAFESFVLTEDEGVILLYLYEVHVDPEFHGLSIGTTLIESLHGLAETIRKGEQTFDGVDVSGIMGTKLTVFSDNTRALNWYKKLGYVLSDDSPRDRQLRGKKLVKPSYYLMERPV</sequence>
<evidence type="ECO:0000313" key="15">
    <source>
        <dbReference type="Proteomes" id="UP000189513"/>
    </source>
</evidence>
<reference evidence="13" key="1">
    <citation type="journal article" date="2014" name="Genome Announc.">
        <title>Genome sequence of the yeast Cyberlindnera fabianii (Hansenula fabianii).</title>
        <authorList>
            <person name="Freel K.C."/>
            <person name="Sarilar V."/>
            <person name="Neuveglise C."/>
            <person name="Devillers H."/>
            <person name="Friedrich A."/>
            <person name="Schacherer J."/>
        </authorList>
    </citation>
    <scope>NUCLEOTIDE SEQUENCE</scope>
    <source>
        <strain evidence="13">YJS4271</strain>
    </source>
</reference>